<evidence type="ECO:0000313" key="2">
    <source>
        <dbReference type="EMBL" id="VVO30163.1"/>
    </source>
</evidence>
<feature type="region of interest" description="Disordered" evidence="1">
    <location>
        <begin position="270"/>
        <end position="298"/>
    </location>
</feature>
<dbReference type="AlphaFoldDB" id="A0A5E7EX68"/>
<feature type="compositionally biased region" description="Low complexity" evidence="1">
    <location>
        <begin position="270"/>
        <end position="284"/>
    </location>
</feature>
<dbReference type="EMBL" id="CABVHY010000029">
    <property type="protein sequence ID" value="VVO30163.1"/>
    <property type="molecule type" value="Genomic_DNA"/>
</dbReference>
<reference evidence="2 3" key="1">
    <citation type="submission" date="2019-09" db="EMBL/GenBank/DDBJ databases">
        <authorList>
            <person name="Chandra G."/>
            <person name="Truman W A."/>
        </authorList>
    </citation>
    <scope>NUCLEOTIDE SEQUENCE [LARGE SCALE GENOMIC DNA]</scope>
    <source>
        <strain evidence="2">PS723</strain>
    </source>
</reference>
<name>A0A5E7EX68_PSEFL</name>
<accession>A0A5E7EX68</accession>
<gene>
    <name evidence="2" type="ORF">PS723_04924</name>
</gene>
<protein>
    <submittedName>
        <fullName evidence="2">Uncharacterized protein</fullName>
    </submittedName>
</protein>
<dbReference type="Proteomes" id="UP000379480">
    <property type="component" value="Unassembled WGS sequence"/>
</dbReference>
<evidence type="ECO:0000256" key="1">
    <source>
        <dbReference type="SAM" id="MobiDB-lite"/>
    </source>
</evidence>
<organism evidence="2 3">
    <name type="scientific">Pseudomonas fluorescens</name>
    <dbReference type="NCBI Taxonomy" id="294"/>
    <lineage>
        <taxon>Bacteria</taxon>
        <taxon>Pseudomonadati</taxon>
        <taxon>Pseudomonadota</taxon>
        <taxon>Gammaproteobacteria</taxon>
        <taxon>Pseudomonadales</taxon>
        <taxon>Pseudomonadaceae</taxon>
        <taxon>Pseudomonas</taxon>
    </lineage>
</organism>
<proteinExistence type="predicted"/>
<sequence>MDSHQRWSDVANNTVCERQVISSNANQVDHSGIVGRSESAVCANNSSSATYCVGFDNNLSTVSALNEEHFQSRVVASAQSASVEGVARTQNDCIASTERSTCADSEIASSNFGWEEEYVFCSSTISSTSQCSDGDFANVCSVERSDSSSSVSRCFVQDDVLVNDRFGSNDCSISSLSFNQCVSSGNGCSSFGSVVGSLNERCNGVSVDCFQSGFGRKNQSSSLIYSQTFVSSGVESSTVGSNFVQLGHNCSTLNSVGSCVDQVSVHSSSVSKRSTTSSSTQSSQGNGCANSTQSSSHTCFSSSFCRGSSSLIRRSTQSCFLSSQSSVESSNSSSAASQSSNNCFGSSSSCVGVGHVSSQCCGSGGVNCCTSSVSSGQRIQSFERIKGAVFNVSTIECIRISHTVFSRVGNSLCFSVSVDCGSSSRHSIDQVNAWSQTSQGTVGDTGDSGGNRSRSAVYANQYSCTSGRVVSSTSSVNPSLWVIES</sequence>
<evidence type="ECO:0000313" key="3">
    <source>
        <dbReference type="Proteomes" id="UP000379480"/>
    </source>
</evidence>